<feature type="transmembrane region" description="Helical" evidence="7">
    <location>
        <begin position="183"/>
        <end position="209"/>
    </location>
</feature>
<dbReference type="GO" id="GO:0055085">
    <property type="term" value="P:transmembrane transport"/>
    <property type="evidence" value="ECO:0007669"/>
    <property type="project" value="InterPro"/>
</dbReference>
<feature type="region of interest" description="Disordered" evidence="8">
    <location>
        <begin position="1"/>
        <end position="26"/>
    </location>
</feature>
<comment type="caution">
    <text evidence="10">The sequence shown here is derived from an EMBL/GenBank/DDBJ whole genome shotgun (WGS) entry which is preliminary data.</text>
</comment>
<dbReference type="Pfam" id="PF00528">
    <property type="entry name" value="BPD_transp_1"/>
    <property type="match status" value="1"/>
</dbReference>
<evidence type="ECO:0000256" key="8">
    <source>
        <dbReference type="SAM" id="MobiDB-lite"/>
    </source>
</evidence>
<dbReference type="PANTHER" id="PTHR43227:SF7">
    <property type="entry name" value="ARABINOOLIGOSACCHARIDES TRANSPORT SYSTEM PERMEASE PROTEIN ARAP"/>
    <property type="match status" value="1"/>
</dbReference>
<keyword evidence="4 7" id="KW-0812">Transmembrane</keyword>
<keyword evidence="11" id="KW-1185">Reference proteome</keyword>
<evidence type="ECO:0000256" key="4">
    <source>
        <dbReference type="ARBA" id="ARBA00022692"/>
    </source>
</evidence>
<feature type="domain" description="ABC transmembrane type-1" evidence="9">
    <location>
        <begin position="99"/>
        <end position="311"/>
    </location>
</feature>
<dbReference type="GO" id="GO:0005886">
    <property type="term" value="C:plasma membrane"/>
    <property type="evidence" value="ECO:0007669"/>
    <property type="project" value="UniProtKB-SubCell"/>
</dbReference>
<evidence type="ECO:0000313" key="11">
    <source>
        <dbReference type="Proteomes" id="UP000292935"/>
    </source>
</evidence>
<evidence type="ECO:0000256" key="3">
    <source>
        <dbReference type="ARBA" id="ARBA00022475"/>
    </source>
</evidence>
<dbReference type="RefSeq" id="WP_129231606.1">
    <property type="nucleotide sequence ID" value="NZ_SDPO01000002.1"/>
</dbReference>
<dbReference type="Gene3D" id="1.10.3720.10">
    <property type="entry name" value="MetI-like"/>
    <property type="match status" value="1"/>
</dbReference>
<dbReference type="AlphaFoldDB" id="A0A4V1QST4"/>
<comment type="similarity">
    <text evidence="7">Belongs to the binding-protein-dependent transport system permease family.</text>
</comment>
<feature type="transmembrane region" description="Helical" evidence="7">
    <location>
        <begin position="40"/>
        <end position="64"/>
    </location>
</feature>
<comment type="subcellular location">
    <subcellularLocation>
        <location evidence="1 7">Cell membrane</location>
        <topology evidence="1 7">Multi-pass membrane protein</topology>
    </subcellularLocation>
</comment>
<dbReference type="OrthoDB" id="34224at2"/>
<evidence type="ECO:0000256" key="5">
    <source>
        <dbReference type="ARBA" id="ARBA00022989"/>
    </source>
</evidence>
<feature type="transmembrane region" description="Helical" evidence="7">
    <location>
        <begin position="293"/>
        <end position="314"/>
    </location>
</feature>
<feature type="transmembrane region" description="Helical" evidence="7">
    <location>
        <begin position="136"/>
        <end position="157"/>
    </location>
</feature>
<gene>
    <name evidence="10" type="ORF">ESP57_11410</name>
</gene>
<dbReference type="CDD" id="cd06261">
    <property type="entry name" value="TM_PBP2"/>
    <property type="match status" value="1"/>
</dbReference>
<dbReference type="InterPro" id="IPR035906">
    <property type="entry name" value="MetI-like_sf"/>
</dbReference>
<feature type="compositionally biased region" description="Low complexity" evidence="8">
    <location>
        <begin position="1"/>
        <end position="21"/>
    </location>
</feature>
<evidence type="ECO:0000313" key="10">
    <source>
        <dbReference type="EMBL" id="RXZ49503.1"/>
    </source>
</evidence>
<proteinExistence type="inferred from homology"/>
<accession>A0A4V1QST4</accession>
<feature type="transmembrane region" description="Helical" evidence="7">
    <location>
        <begin position="103"/>
        <end position="124"/>
    </location>
</feature>
<keyword evidence="5 7" id="KW-1133">Transmembrane helix</keyword>
<evidence type="ECO:0000256" key="7">
    <source>
        <dbReference type="RuleBase" id="RU363032"/>
    </source>
</evidence>
<dbReference type="InterPro" id="IPR000515">
    <property type="entry name" value="MetI-like"/>
</dbReference>
<keyword evidence="6 7" id="KW-0472">Membrane</keyword>
<keyword evidence="3" id="KW-1003">Cell membrane</keyword>
<dbReference type="Proteomes" id="UP000292935">
    <property type="component" value="Unassembled WGS sequence"/>
</dbReference>
<evidence type="ECO:0000259" key="9">
    <source>
        <dbReference type="PROSITE" id="PS50928"/>
    </source>
</evidence>
<sequence length="325" mass="35692">MSVTTPLAATTEAAPSKGAPPRGRRRRAPGFGRFLERWGAYLFVLPAILYLTVLTVFPLVRGIILSFTSTKLVNPSGGRPVGFENYEYLLSSERFWNSVVTTLLYTLFTVVFAVVIGTCGALLLNTAFRGRGIVRAVVTIPWAVPTVAAALIFVWIYNNEAGVLNRATGALGLGEHGWLIDPAFGLFSVTLATVWKVMPLVMLVMLAALQSVPQELREATWVDGANRWQSFRAVTLPHITPTIRVITLLMTIWSIRRFEIIFLITGGGPLDATNTLVVNVYRTAFQDQNLGRAAAIGALGLVLSLLVTIVYFILEQVQERKEVSR</sequence>
<evidence type="ECO:0000256" key="2">
    <source>
        <dbReference type="ARBA" id="ARBA00022448"/>
    </source>
</evidence>
<name>A0A4V1QST4_9MICO</name>
<organism evidence="10 11">
    <name type="scientific">Agromyces fucosus</name>
    <dbReference type="NCBI Taxonomy" id="41985"/>
    <lineage>
        <taxon>Bacteria</taxon>
        <taxon>Bacillati</taxon>
        <taxon>Actinomycetota</taxon>
        <taxon>Actinomycetes</taxon>
        <taxon>Micrococcales</taxon>
        <taxon>Microbacteriaceae</taxon>
        <taxon>Agromyces</taxon>
    </lineage>
</organism>
<evidence type="ECO:0000256" key="6">
    <source>
        <dbReference type="ARBA" id="ARBA00023136"/>
    </source>
</evidence>
<dbReference type="EMBL" id="SDPO01000002">
    <property type="protein sequence ID" value="RXZ49503.1"/>
    <property type="molecule type" value="Genomic_DNA"/>
</dbReference>
<evidence type="ECO:0000256" key="1">
    <source>
        <dbReference type="ARBA" id="ARBA00004651"/>
    </source>
</evidence>
<dbReference type="PROSITE" id="PS50928">
    <property type="entry name" value="ABC_TM1"/>
    <property type="match status" value="1"/>
</dbReference>
<dbReference type="InterPro" id="IPR050809">
    <property type="entry name" value="UgpAE/MalFG_permease"/>
</dbReference>
<keyword evidence="2 7" id="KW-0813">Transport</keyword>
<feature type="transmembrane region" description="Helical" evidence="7">
    <location>
        <begin position="260"/>
        <end position="281"/>
    </location>
</feature>
<protein>
    <submittedName>
        <fullName evidence="10">Sugar ABC transporter permease</fullName>
    </submittedName>
</protein>
<reference evidence="10 11" key="1">
    <citation type="submission" date="2019-01" db="EMBL/GenBank/DDBJ databases">
        <authorList>
            <person name="Li J."/>
        </authorList>
    </citation>
    <scope>NUCLEOTIDE SEQUENCE [LARGE SCALE GENOMIC DNA]</scope>
    <source>
        <strain evidence="10 11">CCUG 35506</strain>
    </source>
</reference>
<dbReference type="SUPFAM" id="SSF161098">
    <property type="entry name" value="MetI-like"/>
    <property type="match status" value="1"/>
</dbReference>
<dbReference type="PANTHER" id="PTHR43227">
    <property type="entry name" value="BLL4140 PROTEIN"/>
    <property type="match status" value="1"/>
</dbReference>